<dbReference type="GeneID" id="89467478"/>
<reference evidence="2 3" key="1">
    <citation type="submission" date="2014-04" db="EMBL/GenBank/DDBJ databases">
        <title>Draft genome sequence of Bacillus azotoformans MEV2011, a (co-) denitrifying strain unable to grow in the presence of oxygen.</title>
        <authorList>
            <person name="Nielsen M."/>
            <person name="Schreiber L."/>
            <person name="Finster K."/>
            <person name="Schramm A."/>
        </authorList>
    </citation>
    <scope>NUCLEOTIDE SEQUENCE [LARGE SCALE GENOMIC DNA]</scope>
    <source>
        <strain evidence="2 3">MEV2011</strain>
    </source>
</reference>
<keyword evidence="1" id="KW-1133">Transmembrane helix</keyword>
<evidence type="ECO:0000313" key="3">
    <source>
        <dbReference type="Proteomes" id="UP000027936"/>
    </source>
</evidence>
<dbReference type="EMBL" id="JJRY01000006">
    <property type="protein sequence ID" value="KEF38715.1"/>
    <property type="molecule type" value="Genomic_DNA"/>
</dbReference>
<accession>A0A072NZQ1</accession>
<proteinExistence type="predicted"/>
<keyword evidence="1" id="KW-0812">Transmembrane</keyword>
<name>A0A072NZQ1_SCHAZ</name>
<dbReference type="Proteomes" id="UP000027936">
    <property type="component" value="Unassembled WGS sequence"/>
</dbReference>
<gene>
    <name evidence="2" type="ORF">M670_01926</name>
</gene>
<organism evidence="2 3">
    <name type="scientific">Schinkia azotoformans MEV2011</name>
    <dbReference type="NCBI Taxonomy" id="1348973"/>
    <lineage>
        <taxon>Bacteria</taxon>
        <taxon>Bacillati</taxon>
        <taxon>Bacillota</taxon>
        <taxon>Bacilli</taxon>
        <taxon>Bacillales</taxon>
        <taxon>Bacillaceae</taxon>
        <taxon>Calidifontibacillus/Schinkia group</taxon>
        <taxon>Schinkia</taxon>
    </lineage>
</organism>
<keyword evidence="1" id="KW-0472">Membrane</keyword>
<comment type="caution">
    <text evidence="2">The sequence shown here is derived from an EMBL/GenBank/DDBJ whole genome shotgun (WGS) entry which is preliminary data.</text>
</comment>
<protein>
    <submittedName>
        <fullName evidence="2">Uncharacterized protein</fullName>
    </submittedName>
</protein>
<evidence type="ECO:0000256" key="1">
    <source>
        <dbReference type="SAM" id="Phobius"/>
    </source>
</evidence>
<feature type="transmembrane region" description="Helical" evidence="1">
    <location>
        <begin position="6"/>
        <end position="23"/>
    </location>
</feature>
<evidence type="ECO:0000313" key="2">
    <source>
        <dbReference type="EMBL" id="KEF38715.1"/>
    </source>
</evidence>
<sequence length="61" mass="7297">MQNSLLRILILGIASLFVYRYRFNLMNILMGQPGLRKFAVRSFMKIPFVRDRMVGQMLRFQ</sequence>
<dbReference type="RefSeq" id="WP_003332402.1">
    <property type="nucleotide sequence ID" value="NZ_JJRY01000006.1"/>
</dbReference>
<dbReference type="AlphaFoldDB" id="A0A072NZQ1"/>
<dbReference type="OrthoDB" id="2696719at2"/>